<dbReference type="EMBL" id="MCFI01000002">
    <property type="protein sequence ID" value="ORY86826.1"/>
    <property type="molecule type" value="Genomic_DNA"/>
</dbReference>
<comment type="subcellular location">
    <subcellularLocation>
        <location evidence="4">Membrane</location>
        <topology evidence="4">Multi-pass membrane protein</topology>
    </subcellularLocation>
</comment>
<protein>
    <recommendedName>
        <fullName evidence="4">Altered inheritance of mitochondria protein 11</fullName>
    </recommendedName>
</protein>
<keyword evidence="1 4" id="KW-0812">Transmembrane</keyword>
<feature type="compositionally biased region" description="Low complexity" evidence="5">
    <location>
        <begin position="170"/>
        <end position="182"/>
    </location>
</feature>
<dbReference type="GO" id="GO:0016020">
    <property type="term" value="C:membrane"/>
    <property type="evidence" value="ECO:0007669"/>
    <property type="project" value="UniProtKB-SubCell"/>
</dbReference>
<dbReference type="PANTHER" id="PTHR39136:SF1">
    <property type="entry name" value="ALTERED INHERITANCE OF MITOCHONDRIA PROTEIN 11"/>
    <property type="match status" value="1"/>
</dbReference>
<dbReference type="Proteomes" id="UP000193685">
    <property type="component" value="Unassembled WGS sequence"/>
</dbReference>
<evidence type="ECO:0000256" key="1">
    <source>
        <dbReference type="ARBA" id="ARBA00022692"/>
    </source>
</evidence>
<dbReference type="AlphaFoldDB" id="A0A1Y2FUF3"/>
<evidence type="ECO:0000256" key="3">
    <source>
        <dbReference type="ARBA" id="ARBA00023136"/>
    </source>
</evidence>
<name>A0A1Y2FUF3_PROLT</name>
<sequence length="182" mass="20385">MQRDTDQQQQQHQGSSYLLTAAATAFLIGLTVALSKTRKQAHAQPLPFFRSNAAHDHDPDFSPVIHAAKAFGMGTLLCCGSATVVVWAASTALDVHSLPEFSIRMRQLLGKAAPKLQQRLRDVDTLESPGWQQQQQDQGEWDAVWAEGRRIDQERAEVKRRRKEKKQKQQEQGQGQQDEASA</sequence>
<feature type="transmembrane region" description="Helical" evidence="4">
    <location>
        <begin position="16"/>
        <end position="34"/>
    </location>
</feature>
<comment type="caution">
    <text evidence="6">The sequence shown here is derived from an EMBL/GenBank/DDBJ whole genome shotgun (WGS) entry which is preliminary data.</text>
</comment>
<reference evidence="6 7" key="1">
    <citation type="submission" date="2016-07" db="EMBL/GenBank/DDBJ databases">
        <title>Pervasive Adenine N6-methylation of Active Genes in Fungi.</title>
        <authorList>
            <consortium name="DOE Joint Genome Institute"/>
            <person name="Mondo S.J."/>
            <person name="Dannebaum R.O."/>
            <person name="Kuo R.C."/>
            <person name="Labutti K."/>
            <person name="Haridas S."/>
            <person name="Kuo A."/>
            <person name="Salamov A."/>
            <person name="Ahrendt S.R."/>
            <person name="Lipzen A."/>
            <person name="Sullivan W."/>
            <person name="Andreopoulos W.B."/>
            <person name="Clum A."/>
            <person name="Lindquist E."/>
            <person name="Daum C."/>
            <person name="Ramamoorthy G.K."/>
            <person name="Gryganskyi A."/>
            <person name="Culley D."/>
            <person name="Magnuson J.K."/>
            <person name="James T.Y."/>
            <person name="O'Malley M.A."/>
            <person name="Stajich J.E."/>
            <person name="Spatafora J.W."/>
            <person name="Visel A."/>
            <person name="Grigoriev I.V."/>
        </authorList>
    </citation>
    <scope>NUCLEOTIDE SEQUENCE [LARGE SCALE GENOMIC DNA]</scope>
    <source>
        <strain evidence="6 7">12-1054</strain>
    </source>
</reference>
<evidence type="ECO:0000256" key="2">
    <source>
        <dbReference type="ARBA" id="ARBA00022989"/>
    </source>
</evidence>
<feature type="region of interest" description="Disordered" evidence="5">
    <location>
        <begin position="154"/>
        <end position="182"/>
    </location>
</feature>
<evidence type="ECO:0000256" key="4">
    <source>
        <dbReference type="RuleBase" id="RU367098"/>
    </source>
</evidence>
<gene>
    <name evidence="4" type="primary">AIM11</name>
    <name evidence="6" type="ORF">BCR37DRAFT_396458</name>
</gene>
<evidence type="ECO:0000256" key="5">
    <source>
        <dbReference type="SAM" id="MobiDB-lite"/>
    </source>
</evidence>
<keyword evidence="3 4" id="KW-0472">Membrane</keyword>
<proteinExistence type="inferred from homology"/>
<dbReference type="GO" id="GO:0005739">
    <property type="term" value="C:mitochondrion"/>
    <property type="evidence" value="ECO:0007669"/>
    <property type="project" value="TreeGrafter"/>
</dbReference>
<dbReference type="PANTHER" id="PTHR39136">
    <property type="entry name" value="ALTERED INHERITANCE OF MITOCHONDRIA PROTEIN 11"/>
    <property type="match status" value="1"/>
</dbReference>
<evidence type="ECO:0000313" key="7">
    <source>
        <dbReference type="Proteomes" id="UP000193685"/>
    </source>
</evidence>
<evidence type="ECO:0000313" key="6">
    <source>
        <dbReference type="EMBL" id="ORY86826.1"/>
    </source>
</evidence>
<accession>A0A1Y2FUF3</accession>
<keyword evidence="2 4" id="KW-1133">Transmembrane helix</keyword>
<keyword evidence="7" id="KW-1185">Reference proteome</keyword>
<comment type="similarity">
    <text evidence="4">Belongs to the AIM11 family.</text>
</comment>
<dbReference type="InterPro" id="IPR038814">
    <property type="entry name" value="AIM11"/>
</dbReference>
<organism evidence="6 7">
    <name type="scientific">Protomyces lactucae-debilis</name>
    <dbReference type="NCBI Taxonomy" id="2754530"/>
    <lineage>
        <taxon>Eukaryota</taxon>
        <taxon>Fungi</taxon>
        <taxon>Dikarya</taxon>
        <taxon>Ascomycota</taxon>
        <taxon>Taphrinomycotina</taxon>
        <taxon>Taphrinomycetes</taxon>
        <taxon>Taphrinales</taxon>
        <taxon>Protomycetaceae</taxon>
        <taxon>Protomyces</taxon>
    </lineage>
</organism>